<dbReference type="Gene3D" id="1.10.443.10">
    <property type="entry name" value="Intergrase catalytic core"/>
    <property type="match status" value="1"/>
</dbReference>
<dbReference type="RefSeq" id="WP_101582798.1">
    <property type="nucleotide sequence ID" value="NZ_CP065647.1"/>
</dbReference>
<dbReference type="PANTHER" id="PTHR30349:SF64">
    <property type="entry name" value="PROPHAGE INTEGRASE INTD-RELATED"/>
    <property type="match status" value="1"/>
</dbReference>
<keyword evidence="4" id="KW-0233">DNA recombination</keyword>
<dbReference type="InterPro" id="IPR004107">
    <property type="entry name" value="Integrase_SAM-like_N"/>
</dbReference>
<dbReference type="GO" id="GO:0006310">
    <property type="term" value="P:DNA recombination"/>
    <property type="evidence" value="ECO:0007669"/>
    <property type="project" value="UniProtKB-KW"/>
</dbReference>
<evidence type="ECO:0000256" key="5">
    <source>
        <dbReference type="PROSITE-ProRule" id="PRU01248"/>
    </source>
</evidence>
<dbReference type="Gene3D" id="1.10.150.130">
    <property type="match status" value="1"/>
</dbReference>
<reference evidence="8 9" key="1">
    <citation type="submission" date="2020-12" db="EMBL/GenBank/DDBJ databases">
        <title>FDA dAtabase for Regulatory Grade micrObial Sequences (FDA-ARGOS): Supporting development and validation of Infectious Disease Dx tests.</title>
        <authorList>
            <person name="Nelson B."/>
            <person name="Plummer A."/>
            <person name="Tallon L."/>
            <person name="Sadzewicz L."/>
            <person name="Zhao X."/>
            <person name="Boylan J."/>
            <person name="Ott S."/>
            <person name="Bowen H."/>
            <person name="Vavikolanu K."/>
            <person name="Mehta A."/>
            <person name="Aluvathingal J."/>
            <person name="Nadendla S."/>
            <person name="Myers T."/>
            <person name="Yan Y."/>
            <person name="Sichtig H."/>
        </authorList>
    </citation>
    <scope>NUCLEOTIDE SEQUENCE [LARGE SCALE GENOMIC DNA]</scope>
    <source>
        <strain evidence="8 9">FDAARGOS_923</strain>
    </source>
</reference>
<protein>
    <submittedName>
        <fullName evidence="8">Site-specific integrase</fullName>
    </submittedName>
</protein>
<dbReference type="InterPro" id="IPR044068">
    <property type="entry name" value="CB"/>
</dbReference>
<dbReference type="SUPFAM" id="SSF56349">
    <property type="entry name" value="DNA breaking-rejoining enzymes"/>
    <property type="match status" value="1"/>
</dbReference>
<dbReference type="GO" id="GO:0015074">
    <property type="term" value="P:DNA integration"/>
    <property type="evidence" value="ECO:0007669"/>
    <property type="project" value="UniProtKB-KW"/>
</dbReference>
<keyword evidence="3 5" id="KW-0238">DNA-binding</keyword>
<evidence type="ECO:0000256" key="4">
    <source>
        <dbReference type="ARBA" id="ARBA00023172"/>
    </source>
</evidence>
<comment type="similarity">
    <text evidence="1">Belongs to the 'phage' integrase family.</text>
</comment>
<evidence type="ECO:0000256" key="2">
    <source>
        <dbReference type="ARBA" id="ARBA00022908"/>
    </source>
</evidence>
<dbReference type="EMBL" id="CP065647">
    <property type="protein sequence ID" value="QPR74303.1"/>
    <property type="molecule type" value="Genomic_DNA"/>
</dbReference>
<sequence>MISFSKVYKNKVHVGWKGTAEGPKHPVTGKRQQVTRRGKTQAIVKEKILQALKDIESNLNKPIKSKLIKDYLPEWLELYKKGKVKPSTYRAHYRNIHKYLIPEFGHIQINKLTRAQYQSFINKLLTSRKTSSVSHINATMSNAMRQAYLNDEIVKNPCTGVIIKKIEEIEEEKKIHYWAKNHIKQFLNGFEDEEKVYYYFFLTLIYAGPRKGEAMALQEEDLDFENDYIDINKTLLYHLSSEEAIFGPPKTKHSKRRVKIDPFLSSQLKQLITVNKKNRLSAGPLTSPHRFVFCKKDGSRLRERTIQNVFTRVKRKTGVPDISIHDLRHTHAVMMLEAEASMKEVQERLGHKDIRTTSNIYSHITPKMENEAVNKFSRYMAD</sequence>
<dbReference type="PROSITE" id="PS51898">
    <property type="entry name" value="TYR_RECOMBINASE"/>
    <property type="match status" value="1"/>
</dbReference>
<feature type="domain" description="Core-binding (CB)" evidence="7">
    <location>
        <begin position="66"/>
        <end position="148"/>
    </location>
</feature>
<organism evidence="8 9">
    <name type="scientific">Bacillus licheniformis</name>
    <dbReference type="NCBI Taxonomy" id="1402"/>
    <lineage>
        <taxon>Bacteria</taxon>
        <taxon>Bacillati</taxon>
        <taxon>Bacillota</taxon>
        <taxon>Bacilli</taxon>
        <taxon>Bacillales</taxon>
        <taxon>Bacillaceae</taxon>
        <taxon>Bacillus</taxon>
    </lineage>
</organism>
<dbReference type="InterPro" id="IPR010998">
    <property type="entry name" value="Integrase_recombinase_N"/>
</dbReference>
<dbReference type="InterPro" id="IPR013762">
    <property type="entry name" value="Integrase-like_cat_sf"/>
</dbReference>
<dbReference type="PROSITE" id="PS51900">
    <property type="entry name" value="CB"/>
    <property type="match status" value="1"/>
</dbReference>
<dbReference type="Proteomes" id="UP000595038">
    <property type="component" value="Chromosome"/>
</dbReference>
<evidence type="ECO:0000259" key="6">
    <source>
        <dbReference type="PROSITE" id="PS51898"/>
    </source>
</evidence>
<evidence type="ECO:0000259" key="7">
    <source>
        <dbReference type="PROSITE" id="PS51900"/>
    </source>
</evidence>
<dbReference type="Pfam" id="PF00589">
    <property type="entry name" value="Phage_integrase"/>
    <property type="match status" value="1"/>
</dbReference>
<evidence type="ECO:0000256" key="1">
    <source>
        <dbReference type="ARBA" id="ARBA00008857"/>
    </source>
</evidence>
<dbReference type="Pfam" id="PF14659">
    <property type="entry name" value="Phage_int_SAM_3"/>
    <property type="match status" value="1"/>
</dbReference>
<dbReference type="PANTHER" id="PTHR30349">
    <property type="entry name" value="PHAGE INTEGRASE-RELATED"/>
    <property type="match status" value="1"/>
</dbReference>
<evidence type="ECO:0000313" key="8">
    <source>
        <dbReference type="EMBL" id="QPR74303.1"/>
    </source>
</evidence>
<proteinExistence type="inferred from homology"/>
<dbReference type="InterPro" id="IPR050090">
    <property type="entry name" value="Tyrosine_recombinase_XerCD"/>
</dbReference>
<dbReference type="InterPro" id="IPR002104">
    <property type="entry name" value="Integrase_catalytic"/>
</dbReference>
<accession>A0AB37GMG9</accession>
<gene>
    <name evidence="8" type="ORF">I6G80_08575</name>
</gene>
<keyword evidence="2" id="KW-0229">DNA integration</keyword>
<dbReference type="InterPro" id="IPR011010">
    <property type="entry name" value="DNA_brk_join_enz"/>
</dbReference>
<feature type="domain" description="Tyr recombinase" evidence="6">
    <location>
        <begin position="173"/>
        <end position="374"/>
    </location>
</feature>
<dbReference type="GO" id="GO:0003677">
    <property type="term" value="F:DNA binding"/>
    <property type="evidence" value="ECO:0007669"/>
    <property type="project" value="UniProtKB-UniRule"/>
</dbReference>
<evidence type="ECO:0000313" key="9">
    <source>
        <dbReference type="Proteomes" id="UP000595038"/>
    </source>
</evidence>
<name>A0AB37GMG9_BACLI</name>
<dbReference type="AlphaFoldDB" id="A0AB37GMG9"/>
<evidence type="ECO:0000256" key="3">
    <source>
        <dbReference type="ARBA" id="ARBA00023125"/>
    </source>
</evidence>
<dbReference type="CDD" id="cd01189">
    <property type="entry name" value="INT_ICEBs1_C_like"/>
    <property type="match status" value="1"/>
</dbReference>